<evidence type="ECO:0000313" key="4">
    <source>
        <dbReference type="Proteomes" id="UP000316388"/>
    </source>
</evidence>
<feature type="region of interest" description="Disordered" evidence="1">
    <location>
        <begin position="26"/>
        <end position="71"/>
    </location>
</feature>
<dbReference type="AlphaFoldDB" id="A0A554XQ25"/>
<proteinExistence type="predicted"/>
<keyword evidence="2" id="KW-0732">Signal</keyword>
<dbReference type="SUPFAM" id="SSF56954">
    <property type="entry name" value="Outer membrane efflux proteins (OEP)"/>
    <property type="match status" value="1"/>
</dbReference>
<dbReference type="Gene3D" id="1.20.1600.10">
    <property type="entry name" value="Outer membrane efflux proteins (OEP)"/>
    <property type="match status" value="2"/>
</dbReference>
<protein>
    <recommendedName>
        <fullName evidence="5">Outer membrane efflux protein</fullName>
    </recommendedName>
</protein>
<feature type="compositionally biased region" description="Pro residues" evidence="1">
    <location>
        <begin position="53"/>
        <end position="64"/>
    </location>
</feature>
<feature type="compositionally biased region" description="Low complexity" evidence="1">
    <location>
        <begin position="36"/>
        <end position="52"/>
    </location>
</feature>
<evidence type="ECO:0000313" key="3">
    <source>
        <dbReference type="EMBL" id="TSE37882.1"/>
    </source>
</evidence>
<dbReference type="RefSeq" id="WP_143968289.1">
    <property type="nucleotide sequence ID" value="NZ_VJOO01000003.1"/>
</dbReference>
<organism evidence="3 4">
    <name type="scientific">Tepidimonas fonticaldi</name>
    <dbReference type="NCBI Taxonomy" id="1101373"/>
    <lineage>
        <taxon>Bacteria</taxon>
        <taxon>Pseudomonadati</taxon>
        <taxon>Pseudomonadota</taxon>
        <taxon>Betaproteobacteria</taxon>
        <taxon>Burkholderiales</taxon>
        <taxon>Tepidimonas</taxon>
    </lineage>
</organism>
<accession>A0A554XQ25</accession>
<evidence type="ECO:0000256" key="1">
    <source>
        <dbReference type="SAM" id="MobiDB-lite"/>
    </source>
</evidence>
<evidence type="ECO:0000256" key="2">
    <source>
        <dbReference type="SAM" id="SignalP"/>
    </source>
</evidence>
<evidence type="ECO:0008006" key="5">
    <source>
        <dbReference type="Google" id="ProtNLM"/>
    </source>
</evidence>
<sequence length="448" mass="48168">MPRAHPGRRGWGLLLLAALTTAHAQIPHVHPGGSPPGTSTPAARAAPSAPTAPTAPPSGPPPAGDAPTDPATAWRAANDAVGAFPRGHADILRWEQAQGLGPRPAPAPDTATWSLDEVVRRALLARPDLLVTPGLGTTERLRLAQAAAAVVRDAQAAWIEAVAARQVRRLAQDAHTAADAGAELARRMRQTGNFSAERQGRETLPLWDADARVEHAIAAEQQAVVRLWQQIGGGESPEALARHLPDTLPARPSLAATDVRATWAAQVRERHPDWRRLQLDAQRQRAALPPGAWDELQTAWAQAVARGLPDAPRWDPTAPRWPHAWDQALAAHAALTRLERRLDGDLDLAWANARRAAERAERQRHRVLPALQALEEETLLRYNGMLASTWEVLAAARERIAAQQAAVTAERDAWLAWLDLQAVLAGLPLSERAMPAPADAPATPAKGH</sequence>
<name>A0A554XQ25_9BURK</name>
<dbReference type="EMBL" id="VJOO01000003">
    <property type="protein sequence ID" value="TSE37882.1"/>
    <property type="molecule type" value="Genomic_DNA"/>
</dbReference>
<feature type="chain" id="PRO_5021941063" description="Outer membrane efflux protein" evidence="2">
    <location>
        <begin position="25"/>
        <end position="448"/>
    </location>
</feature>
<reference evidence="3 4" key="1">
    <citation type="submission" date="2019-07" db="EMBL/GenBank/DDBJ databases">
        <title>Tepidimonas fonticaldi AT-A2 draft genome.</title>
        <authorList>
            <person name="Da Costa M.S."/>
            <person name="Froufe H.J.C."/>
            <person name="Egas C."/>
            <person name="Albuquerque L."/>
        </authorList>
    </citation>
    <scope>NUCLEOTIDE SEQUENCE [LARGE SCALE GENOMIC DNA]</scope>
    <source>
        <strain evidence="3 4">AT-A2</strain>
    </source>
</reference>
<comment type="caution">
    <text evidence="3">The sequence shown here is derived from an EMBL/GenBank/DDBJ whole genome shotgun (WGS) entry which is preliminary data.</text>
</comment>
<feature type="signal peptide" evidence="2">
    <location>
        <begin position="1"/>
        <end position="24"/>
    </location>
</feature>
<gene>
    <name evidence="3" type="ORF">Tfont_00535</name>
</gene>
<dbReference type="Proteomes" id="UP000316388">
    <property type="component" value="Unassembled WGS sequence"/>
</dbReference>